<dbReference type="GO" id="GO:0004497">
    <property type="term" value="F:monooxygenase activity"/>
    <property type="evidence" value="ECO:0007669"/>
    <property type="project" value="UniProtKB-KW"/>
</dbReference>
<dbReference type="PRINTS" id="PR00463">
    <property type="entry name" value="EP450I"/>
</dbReference>
<keyword evidence="8" id="KW-0492">Microsome</keyword>
<comment type="caution">
    <text evidence="15">The sequence shown here is derived from an EMBL/GenBank/DDBJ whole genome shotgun (WGS) entry which is preliminary data.</text>
</comment>
<gene>
    <name evidence="15" type="ORF">L9F63_019252</name>
</gene>
<evidence type="ECO:0000256" key="10">
    <source>
        <dbReference type="ARBA" id="ARBA00023004"/>
    </source>
</evidence>
<comment type="subcellular location">
    <subcellularLocation>
        <location evidence="3">Endoplasmic reticulum membrane</location>
        <topology evidence="3">Peripheral membrane protein</topology>
    </subcellularLocation>
    <subcellularLocation>
        <location evidence="2">Microsome membrane</location>
        <topology evidence="2">Peripheral membrane protein</topology>
    </subcellularLocation>
</comment>
<name>A0AAD7ZWR5_DIPPU</name>
<reference evidence="15" key="1">
    <citation type="journal article" date="2023" name="IScience">
        <title>Live-bearing cockroach genome reveals convergent evolutionary mechanisms linked to viviparity in insects and beyond.</title>
        <authorList>
            <person name="Fouks B."/>
            <person name="Harrison M.C."/>
            <person name="Mikhailova A.A."/>
            <person name="Marchal E."/>
            <person name="English S."/>
            <person name="Carruthers M."/>
            <person name="Jennings E.C."/>
            <person name="Chiamaka E.L."/>
            <person name="Frigard R.A."/>
            <person name="Pippel M."/>
            <person name="Attardo G.M."/>
            <person name="Benoit J.B."/>
            <person name="Bornberg-Bauer E."/>
            <person name="Tobe S.S."/>
        </authorList>
    </citation>
    <scope>NUCLEOTIDE SEQUENCE</scope>
    <source>
        <strain evidence="15">Stay&amp;Tobe</strain>
    </source>
</reference>
<keyword evidence="5 13" id="KW-0349">Heme</keyword>
<dbReference type="GO" id="GO:0016705">
    <property type="term" value="F:oxidoreductase activity, acting on paired donors, with incorporation or reduction of molecular oxygen"/>
    <property type="evidence" value="ECO:0007669"/>
    <property type="project" value="InterPro"/>
</dbReference>
<dbReference type="Proteomes" id="UP001233999">
    <property type="component" value="Unassembled WGS sequence"/>
</dbReference>
<evidence type="ECO:0000256" key="14">
    <source>
        <dbReference type="RuleBase" id="RU000461"/>
    </source>
</evidence>
<keyword evidence="7" id="KW-0256">Endoplasmic reticulum</keyword>
<evidence type="ECO:0000256" key="9">
    <source>
        <dbReference type="ARBA" id="ARBA00023002"/>
    </source>
</evidence>
<comment type="similarity">
    <text evidence="4 14">Belongs to the cytochrome P450 family.</text>
</comment>
<evidence type="ECO:0000256" key="8">
    <source>
        <dbReference type="ARBA" id="ARBA00022848"/>
    </source>
</evidence>
<accession>A0AAD7ZWR5</accession>
<proteinExistence type="inferred from homology"/>
<dbReference type="PANTHER" id="PTHR24291:SF189">
    <property type="entry name" value="CYTOCHROME P450 4C3-RELATED"/>
    <property type="match status" value="1"/>
</dbReference>
<evidence type="ECO:0000313" key="15">
    <source>
        <dbReference type="EMBL" id="KAJ9587228.1"/>
    </source>
</evidence>
<dbReference type="Gene3D" id="1.10.630.10">
    <property type="entry name" value="Cytochrome P450"/>
    <property type="match status" value="1"/>
</dbReference>
<evidence type="ECO:0000256" key="6">
    <source>
        <dbReference type="ARBA" id="ARBA00022723"/>
    </source>
</evidence>
<dbReference type="EMBL" id="JASPKZ010006466">
    <property type="protein sequence ID" value="KAJ9587228.1"/>
    <property type="molecule type" value="Genomic_DNA"/>
</dbReference>
<feature type="binding site" description="axial binding residue" evidence="13">
    <location>
        <position position="455"/>
    </location>
    <ligand>
        <name>heme</name>
        <dbReference type="ChEBI" id="CHEBI:30413"/>
    </ligand>
    <ligandPart>
        <name>Fe</name>
        <dbReference type="ChEBI" id="CHEBI:18248"/>
    </ligandPart>
</feature>
<dbReference type="AlphaFoldDB" id="A0AAD7ZWR5"/>
<dbReference type="CDD" id="cd20628">
    <property type="entry name" value="CYP4"/>
    <property type="match status" value="1"/>
</dbReference>
<dbReference type="GO" id="GO:0005506">
    <property type="term" value="F:iron ion binding"/>
    <property type="evidence" value="ECO:0007669"/>
    <property type="project" value="InterPro"/>
</dbReference>
<dbReference type="InterPro" id="IPR017972">
    <property type="entry name" value="Cyt_P450_CS"/>
</dbReference>
<keyword evidence="6 13" id="KW-0479">Metal-binding</keyword>
<evidence type="ECO:0000256" key="2">
    <source>
        <dbReference type="ARBA" id="ARBA00004174"/>
    </source>
</evidence>
<evidence type="ECO:0008006" key="17">
    <source>
        <dbReference type="Google" id="ProtNLM"/>
    </source>
</evidence>
<protein>
    <recommendedName>
        <fullName evidence="17">Cytochrome P450</fullName>
    </recommendedName>
</protein>
<dbReference type="InterPro" id="IPR002401">
    <property type="entry name" value="Cyt_P450_E_grp-I"/>
</dbReference>
<dbReference type="PANTHER" id="PTHR24291">
    <property type="entry name" value="CYTOCHROME P450 FAMILY 4"/>
    <property type="match status" value="1"/>
</dbReference>
<dbReference type="PRINTS" id="PR00385">
    <property type="entry name" value="P450"/>
</dbReference>
<dbReference type="PROSITE" id="PS00086">
    <property type="entry name" value="CYTOCHROME_P450"/>
    <property type="match status" value="1"/>
</dbReference>
<dbReference type="GO" id="GO:0020037">
    <property type="term" value="F:heme binding"/>
    <property type="evidence" value="ECO:0007669"/>
    <property type="project" value="InterPro"/>
</dbReference>
<evidence type="ECO:0000256" key="5">
    <source>
        <dbReference type="ARBA" id="ARBA00022617"/>
    </source>
</evidence>
<keyword evidence="9 14" id="KW-0560">Oxidoreductase</keyword>
<evidence type="ECO:0000256" key="3">
    <source>
        <dbReference type="ARBA" id="ARBA00004406"/>
    </source>
</evidence>
<evidence type="ECO:0000313" key="16">
    <source>
        <dbReference type="Proteomes" id="UP001233999"/>
    </source>
</evidence>
<evidence type="ECO:0000256" key="1">
    <source>
        <dbReference type="ARBA" id="ARBA00001971"/>
    </source>
</evidence>
<keyword evidence="16" id="KW-1185">Reference proteome</keyword>
<dbReference type="Pfam" id="PF00067">
    <property type="entry name" value="p450"/>
    <property type="match status" value="1"/>
</dbReference>
<evidence type="ECO:0000256" key="7">
    <source>
        <dbReference type="ARBA" id="ARBA00022824"/>
    </source>
</evidence>
<evidence type="ECO:0000256" key="12">
    <source>
        <dbReference type="ARBA" id="ARBA00023136"/>
    </source>
</evidence>
<dbReference type="SUPFAM" id="SSF48264">
    <property type="entry name" value="Cytochrome P450"/>
    <property type="match status" value="1"/>
</dbReference>
<keyword evidence="12" id="KW-0472">Membrane</keyword>
<keyword evidence="10 13" id="KW-0408">Iron</keyword>
<reference evidence="15" key="2">
    <citation type="submission" date="2023-05" db="EMBL/GenBank/DDBJ databases">
        <authorList>
            <person name="Fouks B."/>
        </authorList>
    </citation>
    <scope>NUCLEOTIDE SEQUENCE</scope>
    <source>
        <strain evidence="15">Stay&amp;Tobe</strain>
        <tissue evidence="15">Testes</tissue>
    </source>
</reference>
<sequence length="509" mass="57770">MLTALLSLVALCIFLGVTYYNKKMKPMFEKAANLPGPKTLPIIGNALQFGTNTKAFLDYIFWLTKEHGPIARVWIGPVLGVMLADAKYIEIVLGSNKLVDKAVLYKFGEPWLAQGMLTNKGATWKKHKKIIANAFNVKVLDKFISIYNENTNTLLNKLEAHVDGSDFDIYPYFNLFALDTICESAMGVKINTQKNDNSEYVDAVQLLGDAMFIRAFNPWLHPDILFNLSPLGRLQKKCIKILQGISKNVIKTRKEHLIHLNSSSCKPKLQHHEDNMQDIGVKEKQAFLDLLIQAVHDGDYLSDQELQEEVDTIMLAGHDTTTSALSFASWLLAKHPDIQNKVLSELEEIFGDSDRAPTSRDFQEMKYMEMVIKETLRLYPSVPIYGRLLTEDVPLGDGYILPAGTNVGFNPYMLHRNPEYFPDPEKFDPDRFLPENSIGRHPYCYIPFSAGPRVCLGMRFAMLEMKCVLSALLRKYELLPPNPNHKLDLTVVLVLKSLTGIPVRLRHRR</sequence>
<evidence type="ECO:0000256" key="11">
    <source>
        <dbReference type="ARBA" id="ARBA00023033"/>
    </source>
</evidence>
<dbReference type="InterPro" id="IPR036396">
    <property type="entry name" value="Cyt_P450_sf"/>
</dbReference>
<dbReference type="GO" id="GO:0005789">
    <property type="term" value="C:endoplasmic reticulum membrane"/>
    <property type="evidence" value="ECO:0007669"/>
    <property type="project" value="UniProtKB-SubCell"/>
</dbReference>
<evidence type="ECO:0000256" key="4">
    <source>
        <dbReference type="ARBA" id="ARBA00010617"/>
    </source>
</evidence>
<keyword evidence="11 14" id="KW-0503">Monooxygenase</keyword>
<dbReference type="InterPro" id="IPR001128">
    <property type="entry name" value="Cyt_P450"/>
</dbReference>
<evidence type="ECO:0000256" key="13">
    <source>
        <dbReference type="PIRSR" id="PIRSR602401-1"/>
    </source>
</evidence>
<dbReference type="InterPro" id="IPR050196">
    <property type="entry name" value="Cytochrome_P450_Monoox"/>
</dbReference>
<organism evidence="15 16">
    <name type="scientific">Diploptera punctata</name>
    <name type="common">Pacific beetle cockroach</name>
    <dbReference type="NCBI Taxonomy" id="6984"/>
    <lineage>
        <taxon>Eukaryota</taxon>
        <taxon>Metazoa</taxon>
        <taxon>Ecdysozoa</taxon>
        <taxon>Arthropoda</taxon>
        <taxon>Hexapoda</taxon>
        <taxon>Insecta</taxon>
        <taxon>Pterygota</taxon>
        <taxon>Neoptera</taxon>
        <taxon>Polyneoptera</taxon>
        <taxon>Dictyoptera</taxon>
        <taxon>Blattodea</taxon>
        <taxon>Blaberoidea</taxon>
        <taxon>Blaberidae</taxon>
        <taxon>Diplopterinae</taxon>
        <taxon>Diploptera</taxon>
    </lineage>
</organism>
<comment type="cofactor">
    <cofactor evidence="1 13">
        <name>heme</name>
        <dbReference type="ChEBI" id="CHEBI:30413"/>
    </cofactor>
</comment>